<evidence type="ECO:0000313" key="7">
    <source>
        <dbReference type="Proteomes" id="UP000215377"/>
    </source>
</evidence>
<dbReference type="GO" id="GO:0003700">
    <property type="term" value="F:DNA-binding transcription factor activity"/>
    <property type="evidence" value="ECO:0007669"/>
    <property type="project" value="TreeGrafter"/>
</dbReference>
<feature type="domain" description="HTH crp-type" evidence="5">
    <location>
        <begin position="141"/>
        <end position="214"/>
    </location>
</feature>
<dbReference type="SUPFAM" id="SSF51206">
    <property type="entry name" value="cAMP-binding domain-like"/>
    <property type="match status" value="1"/>
</dbReference>
<dbReference type="InterPro" id="IPR050397">
    <property type="entry name" value="Env_Response_Regulators"/>
</dbReference>
<keyword evidence="3" id="KW-0804">Transcription</keyword>
<dbReference type="InterPro" id="IPR000595">
    <property type="entry name" value="cNMP-bd_dom"/>
</dbReference>
<evidence type="ECO:0000313" key="6">
    <source>
        <dbReference type="EMBL" id="OWU72599.1"/>
    </source>
</evidence>
<dbReference type="EMBL" id="AQQR01000006">
    <property type="protein sequence ID" value="OWU72599.1"/>
    <property type="molecule type" value="Genomic_DNA"/>
</dbReference>
<dbReference type="InterPro" id="IPR018490">
    <property type="entry name" value="cNMP-bd_dom_sf"/>
</dbReference>
<dbReference type="RefSeq" id="WP_088650916.1">
    <property type="nucleotide sequence ID" value="NZ_AQQR01000006.1"/>
</dbReference>
<dbReference type="GO" id="GO:0005829">
    <property type="term" value="C:cytosol"/>
    <property type="evidence" value="ECO:0007669"/>
    <property type="project" value="TreeGrafter"/>
</dbReference>
<dbReference type="SMART" id="SM00100">
    <property type="entry name" value="cNMP"/>
    <property type="match status" value="1"/>
</dbReference>
<accession>A0A225NGC6</accession>
<evidence type="ECO:0000256" key="3">
    <source>
        <dbReference type="ARBA" id="ARBA00023163"/>
    </source>
</evidence>
<protein>
    <submittedName>
        <fullName evidence="6">Crp/Fnr family transcriptional regulator</fullName>
    </submittedName>
</protein>
<dbReference type="InterPro" id="IPR012318">
    <property type="entry name" value="HTH_CRP"/>
</dbReference>
<dbReference type="InterPro" id="IPR036390">
    <property type="entry name" value="WH_DNA-bd_sf"/>
</dbReference>
<dbReference type="AlphaFoldDB" id="A0A225NGC6"/>
<sequence>MTATKGFLSTASAALIDILEGLSTEIRMTRGQVLFEAGDPGDALFAVTEGALEISVYSEDGRKLTLDIMRAGSILGEITLFDPGPRTATATALEPTVLRRVRHCDVLSEITKTPELAIDLIHLAGKRMRYMNRQLNEQVFLPVPLRLARKILYLTQSDDPAKLKDHGMSLRLSQAELAEFVGATREAVSKTLSNWKKDGVVEASRGGLTVLDRPALELIAEPEFI</sequence>
<gene>
    <name evidence="6" type="ORF">ATO3_16130</name>
</gene>
<dbReference type="Pfam" id="PF13545">
    <property type="entry name" value="HTH_Crp_2"/>
    <property type="match status" value="1"/>
</dbReference>
<dbReference type="GO" id="GO:0003677">
    <property type="term" value="F:DNA binding"/>
    <property type="evidence" value="ECO:0007669"/>
    <property type="project" value="UniProtKB-KW"/>
</dbReference>
<dbReference type="Gene3D" id="2.60.120.10">
    <property type="entry name" value="Jelly Rolls"/>
    <property type="match status" value="1"/>
</dbReference>
<dbReference type="OrthoDB" id="3525895at2"/>
<proteinExistence type="predicted"/>
<evidence type="ECO:0000256" key="2">
    <source>
        <dbReference type="ARBA" id="ARBA00023125"/>
    </source>
</evidence>
<evidence type="ECO:0000256" key="1">
    <source>
        <dbReference type="ARBA" id="ARBA00023015"/>
    </source>
</evidence>
<evidence type="ECO:0000259" key="5">
    <source>
        <dbReference type="PROSITE" id="PS51063"/>
    </source>
</evidence>
<comment type="caution">
    <text evidence="6">The sequence shown here is derived from an EMBL/GenBank/DDBJ whole genome shotgun (WGS) entry which is preliminary data.</text>
</comment>
<organism evidence="6 7">
    <name type="scientific">Marinibacterium profundimaris</name>
    <dbReference type="NCBI Taxonomy" id="1679460"/>
    <lineage>
        <taxon>Bacteria</taxon>
        <taxon>Pseudomonadati</taxon>
        <taxon>Pseudomonadota</taxon>
        <taxon>Alphaproteobacteria</taxon>
        <taxon>Rhodobacterales</taxon>
        <taxon>Paracoccaceae</taxon>
        <taxon>Marinibacterium</taxon>
    </lineage>
</organism>
<feature type="domain" description="Cyclic nucleotide-binding" evidence="4">
    <location>
        <begin position="6"/>
        <end position="92"/>
    </location>
</feature>
<dbReference type="PRINTS" id="PR00034">
    <property type="entry name" value="HTHCRP"/>
</dbReference>
<reference evidence="6 7" key="1">
    <citation type="submission" date="2013-04" db="EMBL/GenBank/DDBJ databases">
        <title>Oceanicola sp. 22II1-22F33 Genome Sequencing.</title>
        <authorList>
            <person name="Lai Q."/>
            <person name="Li G."/>
            <person name="Shao Z."/>
        </authorList>
    </citation>
    <scope>NUCLEOTIDE SEQUENCE [LARGE SCALE GENOMIC DNA]</scope>
    <source>
        <strain evidence="6 7">22II1-22F33</strain>
    </source>
</reference>
<keyword evidence="2" id="KW-0238">DNA-binding</keyword>
<dbReference type="PANTHER" id="PTHR24567:SF74">
    <property type="entry name" value="HTH-TYPE TRANSCRIPTIONAL REGULATOR ARCR"/>
    <property type="match status" value="1"/>
</dbReference>
<keyword evidence="7" id="KW-1185">Reference proteome</keyword>
<dbReference type="CDD" id="cd00038">
    <property type="entry name" value="CAP_ED"/>
    <property type="match status" value="1"/>
</dbReference>
<dbReference type="InterPro" id="IPR014710">
    <property type="entry name" value="RmlC-like_jellyroll"/>
</dbReference>
<evidence type="ECO:0000259" key="4">
    <source>
        <dbReference type="PROSITE" id="PS50042"/>
    </source>
</evidence>
<keyword evidence="1" id="KW-0805">Transcription regulation</keyword>
<dbReference type="SUPFAM" id="SSF46785">
    <property type="entry name" value="Winged helix' DNA-binding domain"/>
    <property type="match status" value="1"/>
</dbReference>
<dbReference type="PANTHER" id="PTHR24567">
    <property type="entry name" value="CRP FAMILY TRANSCRIPTIONAL REGULATORY PROTEIN"/>
    <property type="match status" value="1"/>
</dbReference>
<dbReference type="Proteomes" id="UP000215377">
    <property type="component" value="Unassembled WGS sequence"/>
</dbReference>
<dbReference type="PROSITE" id="PS50042">
    <property type="entry name" value="CNMP_BINDING_3"/>
    <property type="match status" value="1"/>
</dbReference>
<name>A0A225NGC6_9RHOB</name>
<dbReference type="Pfam" id="PF00027">
    <property type="entry name" value="cNMP_binding"/>
    <property type="match status" value="1"/>
</dbReference>
<dbReference type="SMART" id="SM00419">
    <property type="entry name" value="HTH_CRP"/>
    <property type="match status" value="1"/>
</dbReference>
<dbReference type="PROSITE" id="PS51063">
    <property type="entry name" value="HTH_CRP_2"/>
    <property type="match status" value="1"/>
</dbReference>